<dbReference type="GO" id="GO:0045116">
    <property type="term" value="P:protein neddylation"/>
    <property type="evidence" value="ECO:0007669"/>
    <property type="project" value="TreeGrafter"/>
</dbReference>
<dbReference type="Gene3D" id="1.10.238.200">
    <property type="entry name" value="Cullin, PONY binding domain"/>
    <property type="match status" value="1"/>
</dbReference>
<organism evidence="4 5">
    <name type="scientific">Rosa chinensis</name>
    <name type="common">China rose</name>
    <dbReference type="NCBI Taxonomy" id="74649"/>
    <lineage>
        <taxon>Eukaryota</taxon>
        <taxon>Viridiplantae</taxon>
        <taxon>Streptophyta</taxon>
        <taxon>Embryophyta</taxon>
        <taxon>Tracheophyta</taxon>
        <taxon>Spermatophyta</taxon>
        <taxon>Magnoliopsida</taxon>
        <taxon>eudicotyledons</taxon>
        <taxon>Gunneridae</taxon>
        <taxon>Pentapetalae</taxon>
        <taxon>rosids</taxon>
        <taxon>fabids</taxon>
        <taxon>Rosales</taxon>
        <taxon>Rosaceae</taxon>
        <taxon>Rosoideae</taxon>
        <taxon>Rosoideae incertae sedis</taxon>
        <taxon>Rosa</taxon>
    </lineage>
</organism>
<dbReference type="PANTHER" id="PTHR12281:SF21">
    <property type="entry name" value="DEFECTIVE IN CULLIN NEDDYLATION PROTEIN"/>
    <property type="match status" value="1"/>
</dbReference>
<dbReference type="InterPro" id="IPR014764">
    <property type="entry name" value="DCN-prot"/>
</dbReference>
<sequence>MPKLSQKKCQWNVQPATKEYSAQLPSHPNPRNLQYPPKQTPVEELYRRYKDPHEEMIMAEGMSRLCTDLDVDPQDIVMLVMSWHMKAATMCEFSKQEFFNGLKALKIDSIEKFRSALPSMRSELKDKDKFKEVYNFTFDWAKEKGQKSLQLDTAIGMWQLLFAEMTPKWPYVDQWCEFLEERHKLAIPKDTWNQLLDFVRNVDPSLSNFDEERAWPCLVDDFVDYLKEKGLVQTT</sequence>
<dbReference type="Gene3D" id="1.10.238.10">
    <property type="entry name" value="EF-hand"/>
    <property type="match status" value="1"/>
</dbReference>
<evidence type="ECO:0000256" key="1">
    <source>
        <dbReference type="ARBA" id="ARBA00022786"/>
    </source>
</evidence>
<accession>A0A2P6RNQ7</accession>
<dbReference type="InterPro" id="IPR005176">
    <property type="entry name" value="PONY_dom"/>
</dbReference>
<evidence type="ECO:0000256" key="2">
    <source>
        <dbReference type="RuleBase" id="RU410713"/>
    </source>
</evidence>
<dbReference type="FunFam" id="1.10.238.200:FF:000004">
    <property type="entry name" value="Defective in cullin neddylation protein"/>
    <property type="match status" value="1"/>
</dbReference>
<dbReference type="GO" id="GO:0032182">
    <property type="term" value="F:ubiquitin-like protein binding"/>
    <property type="evidence" value="ECO:0007669"/>
    <property type="project" value="TreeGrafter"/>
</dbReference>
<proteinExistence type="predicted"/>
<dbReference type="Proteomes" id="UP000238479">
    <property type="component" value="Chromosome 2"/>
</dbReference>
<dbReference type="GO" id="GO:0000151">
    <property type="term" value="C:ubiquitin ligase complex"/>
    <property type="evidence" value="ECO:0007669"/>
    <property type="project" value="TreeGrafter"/>
</dbReference>
<name>A0A2P6RNQ7_ROSCH</name>
<evidence type="ECO:0000313" key="5">
    <source>
        <dbReference type="Proteomes" id="UP000238479"/>
    </source>
</evidence>
<dbReference type="PANTHER" id="PTHR12281">
    <property type="entry name" value="RP42 RELATED"/>
    <property type="match status" value="1"/>
</dbReference>
<comment type="caution">
    <text evidence="4">The sequence shown here is derived from an EMBL/GenBank/DDBJ whole genome shotgun (WGS) entry which is preliminary data.</text>
</comment>
<dbReference type="STRING" id="74649.A0A2P6RNQ7"/>
<keyword evidence="1" id="KW-0833">Ubl conjugation pathway</keyword>
<comment type="function">
    <text evidence="2">Neddylation of cullins play an essential role in the regulation of SCF-type complexes activity.</text>
</comment>
<dbReference type="OrthoDB" id="286637at2759"/>
<keyword evidence="5" id="KW-1185">Reference proteome</keyword>
<dbReference type="EMBL" id="PDCK01000040">
    <property type="protein sequence ID" value="PRQ48069.1"/>
    <property type="molecule type" value="Genomic_DNA"/>
</dbReference>
<feature type="domain" description="DCUN1" evidence="3">
    <location>
        <begin position="37"/>
        <end position="227"/>
    </location>
</feature>
<dbReference type="OMA" id="QTCEHHK"/>
<evidence type="ECO:0000259" key="3">
    <source>
        <dbReference type="PROSITE" id="PS51229"/>
    </source>
</evidence>
<reference evidence="4 5" key="1">
    <citation type="journal article" date="2018" name="Nat. Genet.">
        <title>The Rosa genome provides new insights in the design of modern roses.</title>
        <authorList>
            <person name="Bendahmane M."/>
        </authorList>
    </citation>
    <scope>NUCLEOTIDE SEQUENCE [LARGE SCALE GENOMIC DNA]</scope>
    <source>
        <strain evidence="5">cv. Old Blush</strain>
    </source>
</reference>
<dbReference type="InterPro" id="IPR042460">
    <property type="entry name" value="DCN1-like_PONY"/>
</dbReference>
<protein>
    <recommendedName>
        <fullName evidence="2">Defective in cullin neddylation protein</fullName>
    </recommendedName>
</protein>
<dbReference type="FunFam" id="1.10.238.10:FF:000030">
    <property type="entry name" value="DCN1-like protein"/>
    <property type="match status" value="1"/>
</dbReference>
<gene>
    <name evidence="4" type="ORF">RchiOBHm_Chr2g0106621</name>
</gene>
<dbReference type="GO" id="GO:0097602">
    <property type="term" value="F:cullin family protein binding"/>
    <property type="evidence" value="ECO:0007669"/>
    <property type="project" value="TreeGrafter"/>
</dbReference>
<dbReference type="GO" id="GO:0031624">
    <property type="term" value="F:ubiquitin conjugating enzyme binding"/>
    <property type="evidence" value="ECO:0007669"/>
    <property type="project" value="TreeGrafter"/>
</dbReference>
<dbReference type="PROSITE" id="PS51229">
    <property type="entry name" value="DCUN1"/>
    <property type="match status" value="1"/>
</dbReference>
<evidence type="ECO:0000313" key="4">
    <source>
        <dbReference type="EMBL" id="PRQ48069.1"/>
    </source>
</evidence>
<dbReference type="AlphaFoldDB" id="A0A2P6RNQ7"/>
<dbReference type="Pfam" id="PF03556">
    <property type="entry name" value="Cullin_binding"/>
    <property type="match status" value="1"/>
</dbReference>
<dbReference type="Gramene" id="PRQ48069">
    <property type="protein sequence ID" value="PRQ48069"/>
    <property type="gene ID" value="RchiOBHm_Chr2g0106621"/>
</dbReference>